<evidence type="ECO:0000313" key="3">
    <source>
        <dbReference type="Proteomes" id="UP001501705"/>
    </source>
</evidence>
<dbReference type="EMBL" id="BAAAPH010000004">
    <property type="protein sequence ID" value="GAA1561208.1"/>
    <property type="molecule type" value="Genomic_DNA"/>
</dbReference>
<sequence>MSGTDSTPEDRDRIVKAIHDGRPDPNEAFNVKDGDNVLRVEPIGDVSRRPAPGKAPNGKRGGRTR</sequence>
<reference evidence="2 3" key="1">
    <citation type="journal article" date="2019" name="Int. J. Syst. Evol. Microbiol.">
        <title>The Global Catalogue of Microorganisms (GCM) 10K type strain sequencing project: providing services to taxonomists for standard genome sequencing and annotation.</title>
        <authorList>
            <consortium name="The Broad Institute Genomics Platform"/>
            <consortium name="The Broad Institute Genome Sequencing Center for Infectious Disease"/>
            <person name="Wu L."/>
            <person name="Ma J."/>
        </authorList>
    </citation>
    <scope>NUCLEOTIDE SEQUENCE [LARGE SCALE GENOMIC DNA]</scope>
    <source>
        <strain evidence="2 3">JCM 15572</strain>
    </source>
</reference>
<evidence type="ECO:0000256" key="1">
    <source>
        <dbReference type="SAM" id="MobiDB-lite"/>
    </source>
</evidence>
<dbReference type="Proteomes" id="UP001501705">
    <property type="component" value="Unassembled WGS sequence"/>
</dbReference>
<feature type="region of interest" description="Disordered" evidence="1">
    <location>
        <begin position="1"/>
        <end position="65"/>
    </location>
</feature>
<accession>A0ABN2CMN2</accession>
<protein>
    <submittedName>
        <fullName evidence="2">Uncharacterized protein</fullName>
    </submittedName>
</protein>
<dbReference type="RefSeq" id="WP_344232875.1">
    <property type="nucleotide sequence ID" value="NZ_BAAAPH010000004.1"/>
</dbReference>
<name>A0ABN2CMN2_9ACTN</name>
<comment type="caution">
    <text evidence="2">The sequence shown here is derived from an EMBL/GenBank/DDBJ whole genome shotgun (WGS) entry which is preliminary data.</text>
</comment>
<feature type="compositionally biased region" description="Basic and acidic residues" evidence="1">
    <location>
        <begin position="8"/>
        <end position="38"/>
    </location>
</feature>
<keyword evidence="3" id="KW-1185">Reference proteome</keyword>
<evidence type="ECO:0000313" key="2">
    <source>
        <dbReference type="EMBL" id="GAA1561208.1"/>
    </source>
</evidence>
<organism evidence="2 3">
    <name type="scientific">Kribbella hippodromi</name>
    <dbReference type="NCBI Taxonomy" id="434347"/>
    <lineage>
        <taxon>Bacteria</taxon>
        <taxon>Bacillati</taxon>
        <taxon>Actinomycetota</taxon>
        <taxon>Actinomycetes</taxon>
        <taxon>Propionibacteriales</taxon>
        <taxon>Kribbellaceae</taxon>
        <taxon>Kribbella</taxon>
    </lineage>
</organism>
<gene>
    <name evidence="2" type="ORF">GCM10009804_17580</name>
</gene>
<proteinExistence type="predicted"/>